<gene>
    <name evidence="1" type="ORF">XCR1_4250010</name>
</gene>
<proteinExistence type="predicted"/>
<dbReference type="Proteomes" id="UP000019197">
    <property type="component" value="Unassembled WGS sequence"/>
</dbReference>
<protein>
    <submittedName>
        <fullName evidence="1">Uncharacterized protein</fullName>
    </submittedName>
</protein>
<accession>W1J785</accession>
<evidence type="ECO:0000313" key="2">
    <source>
        <dbReference type="Proteomes" id="UP000019197"/>
    </source>
</evidence>
<organism evidence="1 2">
    <name type="scientific">Xenorhabdus cabanillasii JM26</name>
    <dbReference type="NCBI Taxonomy" id="1427517"/>
    <lineage>
        <taxon>Bacteria</taxon>
        <taxon>Pseudomonadati</taxon>
        <taxon>Pseudomonadota</taxon>
        <taxon>Gammaproteobacteria</taxon>
        <taxon>Enterobacterales</taxon>
        <taxon>Morganellaceae</taxon>
        <taxon>Xenorhabdus</taxon>
    </lineage>
</organism>
<name>W1J785_9GAMM</name>
<reference evidence="1 2" key="1">
    <citation type="submission" date="2013-11" db="EMBL/GenBank/DDBJ databases">
        <title>Draft genome sequence and annotation of the entomopathogenic bacterium, Xenorhabdus cabanillasi strain JM26.</title>
        <authorList>
            <person name="Gualtieri M."/>
            <person name="Ogier J.C."/>
            <person name="Pages S."/>
            <person name="Givaudan A."/>
            <person name="Gaudriault S."/>
        </authorList>
    </citation>
    <scope>NUCLEOTIDE SEQUENCE [LARGE SCALE GENOMIC DNA]</scope>
    <source>
        <strain evidence="1 2">JM26</strain>
    </source>
</reference>
<dbReference type="AlphaFoldDB" id="W1J785"/>
<comment type="caution">
    <text evidence="1">The sequence shown here is derived from an EMBL/GenBank/DDBJ whole genome shotgun (WGS) entry which is preliminary data.</text>
</comment>
<dbReference type="EMBL" id="CBXE010000363">
    <property type="protein sequence ID" value="CDL86612.1"/>
    <property type="molecule type" value="Genomic_DNA"/>
</dbReference>
<evidence type="ECO:0000313" key="1">
    <source>
        <dbReference type="EMBL" id="CDL86612.1"/>
    </source>
</evidence>
<sequence>MLTGYGQLHKDNLKDVDDCLLLGQVSGYHVHLTGNPYGQPDKPEWQGYRPIGI</sequence>
<dbReference type="RefSeq" id="WP_255296147.1">
    <property type="nucleotide sequence ID" value="NZ_NJGH01000035.1"/>
</dbReference>